<accession>X1HZ70</accession>
<dbReference type="InterPro" id="IPR038071">
    <property type="entry name" value="UROD/MetE-like_sf"/>
</dbReference>
<feature type="non-terminal residue" evidence="2">
    <location>
        <position position="1"/>
    </location>
</feature>
<dbReference type="EMBL" id="BARU01019979">
    <property type="protein sequence ID" value="GAH59124.1"/>
    <property type="molecule type" value="Genomic_DNA"/>
</dbReference>
<dbReference type="GO" id="GO:0006779">
    <property type="term" value="P:porphyrin-containing compound biosynthetic process"/>
    <property type="evidence" value="ECO:0007669"/>
    <property type="project" value="InterPro"/>
</dbReference>
<reference evidence="2" key="1">
    <citation type="journal article" date="2014" name="Front. Microbiol.">
        <title>High frequency of phylogenetically diverse reductive dehalogenase-homologous genes in deep subseafloor sedimentary metagenomes.</title>
        <authorList>
            <person name="Kawai M."/>
            <person name="Futagami T."/>
            <person name="Toyoda A."/>
            <person name="Takaki Y."/>
            <person name="Nishi S."/>
            <person name="Hori S."/>
            <person name="Arai W."/>
            <person name="Tsubouchi T."/>
            <person name="Morono Y."/>
            <person name="Uchiyama I."/>
            <person name="Ito T."/>
            <person name="Fujiyama A."/>
            <person name="Inagaki F."/>
            <person name="Takami H."/>
        </authorList>
    </citation>
    <scope>NUCLEOTIDE SEQUENCE</scope>
    <source>
        <strain evidence="2">Expedition CK06-06</strain>
    </source>
</reference>
<sequence>STTANPDYDIFELHKKYGDKITFCGNVSPIMLAYGEIYEIETYAKQLIRELAPGGGYIFASGHSINPVIPVEHFEAMQNIKRKYGNYPINIPD</sequence>
<comment type="caution">
    <text evidence="2">The sequence shown here is derived from an EMBL/GenBank/DDBJ whole genome shotgun (WGS) entry which is preliminary data.</text>
</comment>
<dbReference type="SUPFAM" id="SSF51726">
    <property type="entry name" value="UROD/MetE-like"/>
    <property type="match status" value="1"/>
</dbReference>
<evidence type="ECO:0000313" key="2">
    <source>
        <dbReference type="EMBL" id="GAH59124.1"/>
    </source>
</evidence>
<dbReference type="AlphaFoldDB" id="X1HZ70"/>
<dbReference type="GO" id="GO:0004853">
    <property type="term" value="F:uroporphyrinogen decarboxylase activity"/>
    <property type="evidence" value="ECO:0007669"/>
    <property type="project" value="InterPro"/>
</dbReference>
<dbReference type="Gene3D" id="3.20.20.210">
    <property type="match status" value="1"/>
</dbReference>
<gene>
    <name evidence="2" type="ORF">S03H2_32864</name>
</gene>
<protein>
    <recommendedName>
        <fullName evidence="1">Uroporphyrinogen decarboxylase (URO-D) domain-containing protein</fullName>
    </recommendedName>
</protein>
<dbReference type="InterPro" id="IPR000257">
    <property type="entry name" value="Uroporphyrinogen_deCOase"/>
</dbReference>
<evidence type="ECO:0000259" key="1">
    <source>
        <dbReference type="Pfam" id="PF01208"/>
    </source>
</evidence>
<feature type="domain" description="Uroporphyrinogen decarboxylase (URO-D)" evidence="1">
    <location>
        <begin position="9"/>
        <end position="83"/>
    </location>
</feature>
<proteinExistence type="predicted"/>
<organism evidence="2">
    <name type="scientific">marine sediment metagenome</name>
    <dbReference type="NCBI Taxonomy" id="412755"/>
    <lineage>
        <taxon>unclassified sequences</taxon>
        <taxon>metagenomes</taxon>
        <taxon>ecological metagenomes</taxon>
    </lineage>
</organism>
<name>X1HZ70_9ZZZZ</name>
<dbReference type="Pfam" id="PF01208">
    <property type="entry name" value="URO-D"/>
    <property type="match status" value="1"/>
</dbReference>